<dbReference type="PROSITE" id="PS50111">
    <property type="entry name" value="CHEMOTAXIS_TRANSDUC_2"/>
    <property type="match status" value="1"/>
</dbReference>
<sequence length="454" mass="50787">MFNITKKNKSSQQDVNNDENLVAELEKIYEFNKNSIAMGSGYLKGNSKVEIAINKLLELKNFQVREQFHRNCDIIEFVTQMEYVKEMVDNISLQKDYVAEVAANGEEMSQAIQGIAEHVQAALSDTNDAVITSSSAIKTISESFKYSNASFDEINRVNSKMKYVAESTKEIDKVVNLIKSVSEQTNLLALNASIEAARAGESGRGFAVVANEIKKLADSTRKSSDYISDLVKNLRQEISNLGENIEGTVDIFSNSIKYIDDSANSMNKIKSYIENIGMVFESIAANVEQQSAASEEVSVNLAEINENTQTLNEVCLRTAKSIYTISTMTEEQIINALPYFKDVNENQRLRPIIAEHLLMKWKAYNAACGFVNIDENSIKDHTSCTYGKFLEMMKSSKAFNGGIEKQYNVHEKVHELTKGIIKSLKGGNNNKINEDLRELSNFVSELTKLLNNNS</sequence>
<name>A0A0B5QBB4_CLOBE</name>
<keyword evidence="1 2" id="KW-0807">Transducer</keyword>
<evidence type="ECO:0000256" key="1">
    <source>
        <dbReference type="ARBA" id="ARBA00023224"/>
    </source>
</evidence>
<evidence type="ECO:0000259" key="3">
    <source>
        <dbReference type="PROSITE" id="PS50111"/>
    </source>
</evidence>
<dbReference type="PANTHER" id="PTHR32089">
    <property type="entry name" value="METHYL-ACCEPTING CHEMOTAXIS PROTEIN MCPB"/>
    <property type="match status" value="1"/>
</dbReference>
<dbReference type="Proteomes" id="UP000031866">
    <property type="component" value="Chromosome"/>
</dbReference>
<dbReference type="EMBL" id="CP010086">
    <property type="protein sequence ID" value="AJG98210.1"/>
    <property type="molecule type" value="Genomic_DNA"/>
</dbReference>
<dbReference type="Gene3D" id="1.20.120.30">
    <property type="entry name" value="Aspartate receptor, ligand-binding domain"/>
    <property type="match status" value="1"/>
</dbReference>
<reference evidence="5" key="1">
    <citation type="submission" date="2014-12" db="EMBL/GenBank/DDBJ databases">
        <title>Genome sequence of Clostridium beijerinckii strain 59B.</title>
        <authorList>
            <person name="Little G.T."/>
            <person name="Minton N.P."/>
        </authorList>
    </citation>
    <scope>NUCLEOTIDE SEQUENCE [LARGE SCALE GENOMIC DNA]</scope>
    <source>
        <strain evidence="5">59B</strain>
    </source>
</reference>
<evidence type="ECO:0000256" key="2">
    <source>
        <dbReference type="PROSITE-ProRule" id="PRU00284"/>
    </source>
</evidence>
<dbReference type="GO" id="GO:0016020">
    <property type="term" value="C:membrane"/>
    <property type="evidence" value="ECO:0007669"/>
    <property type="project" value="InterPro"/>
</dbReference>
<dbReference type="InterPro" id="IPR004089">
    <property type="entry name" value="MCPsignal_dom"/>
</dbReference>
<gene>
    <name evidence="4" type="ORF">LF65_01605</name>
</gene>
<dbReference type="SUPFAM" id="SSF58104">
    <property type="entry name" value="Methyl-accepting chemotaxis protein (MCP) signaling domain"/>
    <property type="match status" value="1"/>
</dbReference>
<evidence type="ECO:0000313" key="5">
    <source>
        <dbReference type="Proteomes" id="UP000031866"/>
    </source>
</evidence>
<dbReference type="KEGG" id="cbei:LF65_01605"/>
<dbReference type="Pfam" id="PF00015">
    <property type="entry name" value="MCPsignal"/>
    <property type="match status" value="1"/>
</dbReference>
<evidence type="ECO:0000313" key="4">
    <source>
        <dbReference type="EMBL" id="AJG98210.1"/>
    </source>
</evidence>
<proteinExistence type="predicted"/>
<organism evidence="4 5">
    <name type="scientific">Clostridium beijerinckii</name>
    <name type="common">Clostridium MP</name>
    <dbReference type="NCBI Taxonomy" id="1520"/>
    <lineage>
        <taxon>Bacteria</taxon>
        <taxon>Bacillati</taxon>
        <taxon>Bacillota</taxon>
        <taxon>Clostridia</taxon>
        <taxon>Eubacteriales</taxon>
        <taxon>Clostridiaceae</taxon>
        <taxon>Clostridium</taxon>
    </lineage>
</organism>
<dbReference type="STRING" id="1520.LF65_01605"/>
<accession>A0A0B5QBB4</accession>
<dbReference type="AlphaFoldDB" id="A0A0B5QBB4"/>
<dbReference type="SMART" id="SM00283">
    <property type="entry name" value="MA"/>
    <property type="match status" value="1"/>
</dbReference>
<dbReference type="RefSeq" id="WP_041895440.1">
    <property type="nucleotide sequence ID" value="NZ_CP010086.2"/>
</dbReference>
<feature type="domain" description="Methyl-accepting transducer" evidence="3">
    <location>
        <begin position="84"/>
        <end position="305"/>
    </location>
</feature>
<protein>
    <recommendedName>
        <fullName evidence="3">Methyl-accepting transducer domain-containing protein</fullName>
    </recommendedName>
</protein>
<dbReference type="Gene3D" id="1.10.287.950">
    <property type="entry name" value="Methyl-accepting chemotaxis protein"/>
    <property type="match status" value="1"/>
</dbReference>
<dbReference type="PANTHER" id="PTHR32089:SF112">
    <property type="entry name" value="LYSOZYME-LIKE PROTEIN-RELATED"/>
    <property type="match status" value="1"/>
</dbReference>
<dbReference type="GO" id="GO:0007165">
    <property type="term" value="P:signal transduction"/>
    <property type="evidence" value="ECO:0007669"/>
    <property type="project" value="UniProtKB-KW"/>
</dbReference>